<dbReference type="EMBL" id="KI894021">
    <property type="protein sequence ID" value="OCF24949.1"/>
    <property type="molecule type" value="Genomic_DNA"/>
</dbReference>
<dbReference type="GeneID" id="30209158"/>
<keyword evidence="4" id="KW-1185">Reference proteome</keyword>
<reference evidence="2" key="3">
    <citation type="submission" date="2014-01" db="EMBL/GenBank/DDBJ databases">
        <title>Evolution of pathogenesis and genome organization in the Tremellales.</title>
        <authorList>
            <person name="Cuomo C."/>
            <person name="Litvintseva A."/>
            <person name="Heitman J."/>
            <person name="Chen Y."/>
            <person name="Sun S."/>
            <person name="Springer D."/>
            <person name="Dromer F."/>
            <person name="Young S."/>
            <person name="Zeng Q."/>
            <person name="Chapman S."/>
            <person name="Gujja S."/>
            <person name="Saif S."/>
            <person name="Birren B."/>
        </authorList>
    </citation>
    <scope>NUCLEOTIDE SEQUENCE</scope>
    <source>
        <strain evidence="2">CBS 10118</strain>
    </source>
</reference>
<dbReference type="AlphaFoldDB" id="A0A1B9G1Q5"/>
<sequence length="284" mass="33525">MSETPSVMEKKKSKVYSRFKRDHEHDDCDLRKLIDDAETYSDKAYDEARRHRERFCESLRLTLPKDDFHFLEWHRKAMESLHDLHIAHRPLPTKAEKTQGDHHWSPLSESVDDENRPRSRGHSEDDEHEHNGPRLTAEENTRLERLSEQNPSSWKMFMATKTKRDEIGRLNFLLTDTTTLIRDTISAYEYMCQEKPETKQSFSAKLAPTNRFINRVMKQTPSINESISLLFDSHELVTSCRDWETLRTDIMKNTELASHMPKRYREFTGYTFDTTKSVDTPTVS</sequence>
<name>A0A1B9G1Q5_9TREE</name>
<evidence type="ECO:0000256" key="1">
    <source>
        <dbReference type="SAM" id="MobiDB-lite"/>
    </source>
</evidence>
<organism evidence="2">
    <name type="scientific">Kwoniella bestiolae CBS 10118</name>
    <dbReference type="NCBI Taxonomy" id="1296100"/>
    <lineage>
        <taxon>Eukaryota</taxon>
        <taxon>Fungi</taxon>
        <taxon>Dikarya</taxon>
        <taxon>Basidiomycota</taxon>
        <taxon>Agaricomycotina</taxon>
        <taxon>Tremellomycetes</taxon>
        <taxon>Tremellales</taxon>
        <taxon>Cryptococcaceae</taxon>
        <taxon>Kwoniella</taxon>
    </lineage>
</organism>
<reference evidence="2" key="1">
    <citation type="submission" date="2013-07" db="EMBL/GenBank/DDBJ databases">
        <title>The Genome Sequence of Cryptococcus bestiolae CBS10118.</title>
        <authorList>
            <consortium name="The Broad Institute Genome Sequencing Platform"/>
            <person name="Cuomo C."/>
            <person name="Litvintseva A."/>
            <person name="Chen Y."/>
            <person name="Heitman J."/>
            <person name="Sun S."/>
            <person name="Springer D."/>
            <person name="Dromer F."/>
            <person name="Young S.K."/>
            <person name="Zeng Q."/>
            <person name="Gargeya S."/>
            <person name="Fitzgerald M."/>
            <person name="Abouelleil A."/>
            <person name="Alvarado L."/>
            <person name="Berlin A.M."/>
            <person name="Chapman S.B."/>
            <person name="Dewar J."/>
            <person name="Goldberg J."/>
            <person name="Griggs A."/>
            <person name="Gujja S."/>
            <person name="Hansen M."/>
            <person name="Howarth C."/>
            <person name="Imamovic A."/>
            <person name="Larimer J."/>
            <person name="McCowan C."/>
            <person name="Murphy C."/>
            <person name="Pearson M."/>
            <person name="Priest M."/>
            <person name="Roberts A."/>
            <person name="Saif S."/>
            <person name="Shea T."/>
            <person name="Sykes S."/>
            <person name="Wortman J."/>
            <person name="Nusbaum C."/>
            <person name="Birren B."/>
        </authorList>
    </citation>
    <scope>NUCLEOTIDE SEQUENCE [LARGE SCALE GENOMIC DNA]</scope>
    <source>
        <strain evidence="2">CBS 10118</strain>
    </source>
</reference>
<evidence type="ECO:0000313" key="4">
    <source>
        <dbReference type="Proteomes" id="UP000092730"/>
    </source>
</evidence>
<reference evidence="3" key="2">
    <citation type="submission" date="2013-07" db="EMBL/GenBank/DDBJ databases">
        <authorList>
            <consortium name="The Broad Institute Genome Sequencing Platform"/>
            <person name="Cuomo C."/>
            <person name="Litvintseva A."/>
            <person name="Chen Y."/>
            <person name="Heitman J."/>
            <person name="Sun S."/>
            <person name="Springer D."/>
            <person name="Dromer F."/>
            <person name="Young S.K."/>
            <person name="Zeng Q."/>
            <person name="Gargeya S."/>
            <person name="Fitzgerald M."/>
            <person name="Abouelleil A."/>
            <person name="Alvarado L."/>
            <person name="Berlin A.M."/>
            <person name="Chapman S.B."/>
            <person name="Dewar J."/>
            <person name="Goldberg J."/>
            <person name="Griggs A."/>
            <person name="Gujja S."/>
            <person name="Hansen M."/>
            <person name="Howarth C."/>
            <person name="Imamovic A."/>
            <person name="Larimer J."/>
            <person name="McCowan C."/>
            <person name="Murphy C."/>
            <person name="Pearson M."/>
            <person name="Priest M."/>
            <person name="Roberts A."/>
            <person name="Saif S."/>
            <person name="Shea T."/>
            <person name="Sykes S."/>
            <person name="Wortman J."/>
            <person name="Nusbaum C."/>
            <person name="Birren B."/>
        </authorList>
    </citation>
    <scope>NUCLEOTIDE SEQUENCE</scope>
    <source>
        <strain evidence="3">CBS 10118</strain>
    </source>
</reference>
<reference evidence="3" key="4">
    <citation type="submission" date="2024-02" db="EMBL/GenBank/DDBJ databases">
        <title>Comparative genomics of Cryptococcus and Kwoniella reveals pathogenesis evolution and contrasting modes of karyotype evolution via chromosome fusion or intercentromeric recombination.</title>
        <authorList>
            <person name="Coelho M.A."/>
            <person name="David-Palma M."/>
            <person name="Shea T."/>
            <person name="Bowers K."/>
            <person name="McGinley-Smith S."/>
            <person name="Mohammad A.W."/>
            <person name="Gnirke A."/>
            <person name="Yurkov A.M."/>
            <person name="Nowrousian M."/>
            <person name="Sun S."/>
            <person name="Cuomo C.A."/>
            <person name="Heitman J."/>
        </authorList>
    </citation>
    <scope>NUCLEOTIDE SEQUENCE</scope>
    <source>
        <strain evidence="3">CBS 10118</strain>
    </source>
</reference>
<gene>
    <name evidence="2" type="ORF">I302_04759</name>
    <name evidence="3" type="ORF">I302_105641</name>
</gene>
<feature type="region of interest" description="Disordered" evidence="1">
    <location>
        <begin position="94"/>
        <end position="150"/>
    </location>
</feature>
<feature type="compositionally biased region" description="Basic and acidic residues" evidence="1">
    <location>
        <begin position="94"/>
        <end position="104"/>
    </location>
</feature>
<evidence type="ECO:0000313" key="3">
    <source>
        <dbReference type="EMBL" id="WVW83620.1"/>
    </source>
</evidence>
<proteinExistence type="predicted"/>
<dbReference type="Proteomes" id="UP000092730">
    <property type="component" value="Chromosome 4"/>
</dbReference>
<dbReference type="VEuPathDB" id="FungiDB:I302_04759"/>
<feature type="compositionally biased region" description="Basic and acidic residues" evidence="1">
    <location>
        <begin position="113"/>
        <end position="147"/>
    </location>
</feature>
<accession>A0A1B9G1Q5</accession>
<evidence type="ECO:0000313" key="2">
    <source>
        <dbReference type="EMBL" id="OCF24949.1"/>
    </source>
</evidence>
<dbReference type="KEGG" id="kbi:30209158"/>
<protein>
    <submittedName>
        <fullName evidence="2">Uncharacterized protein</fullName>
    </submittedName>
</protein>
<dbReference type="RefSeq" id="XP_019046019.1">
    <property type="nucleotide sequence ID" value="XM_019191389.1"/>
</dbReference>
<dbReference type="EMBL" id="CP144544">
    <property type="protein sequence ID" value="WVW83620.1"/>
    <property type="molecule type" value="Genomic_DNA"/>
</dbReference>